<dbReference type="Proteomes" id="UP001549119">
    <property type="component" value="Unassembled WGS sequence"/>
</dbReference>
<keyword evidence="2" id="KW-1185">Reference proteome</keyword>
<dbReference type="RefSeq" id="WP_209651028.1">
    <property type="nucleotide sequence ID" value="NZ_JBEPNV010000005.1"/>
</dbReference>
<comment type="caution">
    <text evidence="1">The sequence shown here is derived from an EMBL/GenBank/DDBJ whole genome shotgun (WGS) entry which is preliminary data.</text>
</comment>
<name>A0ABV2NUV7_9HYPH</name>
<evidence type="ECO:0000313" key="2">
    <source>
        <dbReference type="Proteomes" id="UP001549119"/>
    </source>
</evidence>
<reference evidence="1 2" key="1">
    <citation type="submission" date="2024-06" db="EMBL/GenBank/DDBJ databases">
        <title>Genomics of switchgrass bacterial isolates.</title>
        <authorList>
            <person name="Shade A."/>
        </authorList>
    </citation>
    <scope>NUCLEOTIDE SEQUENCE [LARGE SCALE GENOMIC DNA]</scope>
    <source>
        <strain evidence="1 2">PvP084</strain>
    </source>
</reference>
<protein>
    <submittedName>
        <fullName evidence="1">Uncharacterized protein</fullName>
    </submittedName>
</protein>
<evidence type="ECO:0000313" key="1">
    <source>
        <dbReference type="EMBL" id="MET3870105.1"/>
    </source>
</evidence>
<accession>A0ABV2NUV7</accession>
<proteinExistence type="predicted"/>
<dbReference type="EMBL" id="JBEPNW010000008">
    <property type="protein sequence ID" value="MET3870105.1"/>
    <property type="molecule type" value="Genomic_DNA"/>
</dbReference>
<dbReference type="InterPro" id="IPR024411">
    <property type="entry name" value="Tail_terminator_phage"/>
</dbReference>
<organism evidence="1 2">
    <name type="scientific">Methylobacterium radiotolerans</name>
    <dbReference type="NCBI Taxonomy" id="31998"/>
    <lineage>
        <taxon>Bacteria</taxon>
        <taxon>Pseudomonadati</taxon>
        <taxon>Pseudomonadota</taxon>
        <taxon>Alphaproteobacteria</taxon>
        <taxon>Hyphomicrobiales</taxon>
        <taxon>Methylobacteriaceae</taxon>
        <taxon>Methylobacterium</taxon>
    </lineage>
</organism>
<gene>
    <name evidence="1" type="ORF">ABIC20_007490</name>
</gene>
<sequence>MRIDLLADLLEAAKIGTPGTSIFEDEMPADARAGVLLRLPILGVPIDWEIPGYLKGQVQAIVRAQKVATGDALARKVSEALTFTDRSFTDDKGVEVMFVNYLRPRTLPIIYPRSDGNGKEWSINLDACYVLR</sequence>
<dbReference type="Pfam" id="PF12691">
    <property type="entry name" value="Phage_tail_terminator_6"/>
    <property type="match status" value="1"/>
</dbReference>